<dbReference type="KEGG" id="adin:H7849_14995"/>
<accession>A0A7G8BD37</accession>
<dbReference type="SMART" id="SM00382">
    <property type="entry name" value="AAA"/>
    <property type="match status" value="1"/>
</dbReference>
<proteinExistence type="inferred from homology"/>
<dbReference type="AlphaFoldDB" id="A0A7G8BD37"/>
<dbReference type="PANTHER" id="PTHR43335">
    <property type="entry name" value="ABC TRANSPORTER, ATP-BINDING PROTEIN"/>
    <property type="match status" value="1"/>
</dbReference>
<dbReference type="GO" id="GO:0016887">
    <property type="term" value="F:ATP hydrolysis activity"/>
    <property type="evidence" value="ECO:0007669"/>
    <property type="project" value="InterPro"/>
</dbReference>
<dbReference type="PROSITE" id="PS00211">
    <property type="entry name" value="ABC_TRANSPORTER_1"/>
    <property type="match status" value="1"/>
</dbReference>
<dbReference type="PROSITE" id="PS50893">
    <property type="entry name" value="ABC_TRANSPORTER_2"/>
    <property type="match status" value="1"/>
</dbReference>
<gene>
    <name evidence="6" type="ORF">H7849_14995</name>
</gene>
<sequence>MATLTIDASQLRKTYGTRTAVRDLTLQVGRGEAFGFLGPNGAGKSTSIKMLLGLVKPTGGSALLLGQPVGTRAVRTRVGFLPEHFRFYDWLSASELIAFHGRLCGLAEDKLRRKIPQLLERVGLGAQHNKPIRSFSKGMMQRVGLAQAIVNDPEILFLDEPTSGLDPAGRKLVRDVIAEQCSRGATVFLNSHLLGEVEQSCDRVAFIQDGRIIGMYEMGAWQSAQTEVEIRVARVNSAAIEELKGFTQDLRLEGQVLRLRVVKVDHLPEVVRCLVEAGADVFSVVPQRVSLEDLFLQMMGPDPGL</sequence>
<evidence type="ECO:0000256" key="2">
    <source>
        <dbReference type="ARBA" id="ARBA00022448"/>
    </source>
</evidence>
<keyword evidence="2" id="KW-0813">Transport</keyword>
<dbReference type="Gene3D" id="3.40.50.300">
    <property type="entry name" value="P-loop containing nucleotide triphosphate hydrolases"/>
    <property type="match status" value="1"/>
</dbReference>
<evidence type="ECO:0000256" key="4">
    <source>
        <dbReference type="ARBA" id="ARBA00022840"/>
    </source>
</evidence>
<dbReference type="InterPro" id="IPR027417">
    <property type="entry name" value="P-loop_NTPase"/>
</dbReference>
<dbReference type="InterPro" id="IPR003593">
    <property type="entry name" value="AAA+_ATPase"/>
</dbReference>
<keyword evidence="3" id="KW-0547">Nucleotide-binding</keyword>
<name>A0A7G8BD37_9BACT</name>
<dbReference type="EMBL" id="CP060394">
    <property type="protein sequence ID" value="QNI30457.1"/>
    <property type="molecule type" value="Genomic_DNA"/>
</dbReference>
<dbReference type="CDD" id="cd03230">
    <property type="entry name" value="ABC_DR_subfamily_A"/>
    <property type="match status" value="1"/>
</dbReference>
<reference evidence="6 7" key="1">
    <citation type="submission" date="2020-08" db="EMBL/GenBank/DDBJ databases">
        <title>Edaphobacter telluris sp. nov. and Acidobacterium dinghuensis sp. nov., two acidobacteria isolated from forest soil.</title>
        <authorList>
            <person name="Fu J."/>
            <person name="Qiu L."/>
        </authorList>
    </citation>
    <scope>NUCLEOTIDE SEQUENCE [LARGE SCALE GENOMIC DNA]</scope>
    <source>
        <strain evidence="6">4Y35</strain>
    </source>
</reference>
<organism evidence="6 7">
    <name type="scientific">Alloacidobacterium dinghuense</name>
    <dbReference type="NCBI Taxonomy" id="2763107"/>
    <lineage>
        <taxon>Bacteria</taxon>
        <taxon>Pseudomonadati</taxon>
        <taxon>Acidobacteriota</taxon>
        <taxon>Terriglobia</taxon>
        <taxon>Terriglobales</taxon>
        <taxon>Acidobacteriaceae</taxon>
        <taxon>Alloacidobacterium</taxon>
    </lineage>
</organism>
<keyword evidence="4 6" id="KW-0067">ATP-binding</keyword>
<comment type="similarity">
    <text evidence="1">Belongs to the ABC transporter superfamily.</text>
</comment>
<evidence type="ECO:0000256" key="1">
    <source>
        <dbReference type="ARBA" id="ARBA00005417"/>
    </source>
</evidence>
<protein>
    <submittedName>
        <fullName evidence="6">ABC transporter ATP-binding protein</fullName>
    </submittedName>
</protein>
<evidence type="ECO:0000256" key="3">
    <source>
        <dbReference type="ARBA" id="ARBA00022741"/>
    </source>
</evidence>
<evidence type="ECO:0000313" key="7">
    <source>
        <dbReference type="Proteomes" id="UP000515312"/>
    </source>
</evidence>
<dbReference type="InterPro" id="IPR003439">
    <property type="entry name" value="ABC_transporter-like_ATP-bd"/>
</dbReference>
<feature type="domain" description="ABC transporter" evidence="5">
    <location>
        <begin position="6"/>
        <end position="234"/>
    </location>
</feature>
<dbReference type="PANTHER" id="PTHR43335:SF4">
    <property type="entry name" value="ABC TRANSPORTER, ATP-BINDING PROTEIN"/>
    <property type="match status" value="1"/>
</dbReference>
<dbReference type="SUPFAM" id="SSF52540">
    <property type="entry name" value="P-loop containing nucleoside triphosphate hydrolases"/>
    <property type="match status" value="1"/>
</dbReference>
<dbReference type="InterPro" id="IPR017871">
    <property type="entry name" value="ABC_transporter-like_CS"/>
</dbReference>
<dbReference type="RefSeq" id="WP_186740364.1">
    <property type="nucleotide sequence ID" value="NZ_CP060394.1"/>
</dbReference>
<dbReference type="Pfam" id="PF00005">
    <property type="entry name" value="ABC_tran"/>
    <property type="match status" value="1"/>
</dbReference>
<evidence type="ECO:0000259" key="5">
    <source>
        <dbReference type="PROSITE" id="PS50893"/>
    </source>
</evidence>
<evidence type="ECO:0000313" key="6">
    <source>
        <dbReference type="EMBL" id="QNI30457.1"/>
    </source>
</evidence>
<dbReference type="GO" id="GO:0005524">
    <property type="term" value="F:ATP binding"/>
    <property type="evidence" value="ECO:0007669"/>
    <property type="project" value="UniProtKB-KW"/>
</dbReference>
<keyword evidence="7" id="KW-1185">Reference proteome</keyword>
<dbReference type="Proteomes" id="UP000515312">
    <property type="component" value="Chromosome"/>
</dbReference>